<evidence type="ECO:0000256" key="4">
    <source>
        <dbReference type="ARBA" id="ARBA00022692"/>
    </source>
</evidence>
<evidence type="ECO:0000313" key="10">
    <source>
        <dbReference type="EMBL" id="KAF2159302.1"/>
    </source>
</evidence>
<feature type="transmembrane region" description="Helical" evidence="8">
    <location>
        <begin position="275"/>
        <end position="298"/>
    </location>
</feature>
<evidence type="ECO:0000259" key="9">
    <source>
        <dbReference type="PROSITE" id="PS50850"/>
    </source>
</evidence>
<comment type="similarity">
    <text evidence="2 7">Belongs to the major facilitator superfamily. Sugar transporter (TC 2.A.1.1) family.</text>
</comment>
<keyword evidence="5 8" id="KW-1133">Transmembrane helix</keyword>
<dbReference type="NCBIfam" id="TIGR00879">
    <property type="entry name" value="SP"/>
    <property type="match status" value="1"/>
</dbReference>
<feature type="transmembrane region" description="Helical" evidence="8">
    <location>
        <begin position="71"/>
        <end position="89"/>
    </location>
</feature>
<dbReference type="AlphaFoldDB" id="A0A6A6C0G2"/>
<evidence type="ECO:0000256" key="8">
    <source>
        <dbReference type="SAM" id="Phobius"/>
    </source>
</evidence>
<evidence type="ECO:0000256" key="5">
    <source>
        <dbReference type="ARBA" id="ARBA00022989"/>
    </source>
</evidence>
<dbReference type="EMBL" id="ML993639">
    <property type="protein sequence ID" value="KAF2159302.1"/>
    <property type="molecule type" value="Genomic_DNA"/>
</dbReference>
<feature type="transmembrane region" description="Helical" evidence="8">
    <location>
        <begin position="96"/>
        <end position="116"/>
    </location>
</feature>
<dbReference type="Pfam" id="PF00083">
    <property type="entry name" value="Sugar_tr"/>
    <property type="match status" value="1"/>
</dbReference>
<feature type="transmembrane region" description="Helical" evidence="8">
    <location>
        <begin position="122"/>
        <end position="142"/>
    </location>
</feature>
<gene>
    <name evidence="10" type="ORF">M409DRAFT_60888</name>
</gene>
<dbReference type="Gene3D" id="1.20.1250.20">
    <property type="entry name" value="MFS general substrate transporter like domains"/>
    <property type="match status" value="1"/>
</dbReference>
<keyword evidence="3 7" id="KW-0813">Transport</keyword>
<feature type="transmembrane region" description="Helical" evidence="8">
    <location>
        <begin position="187"/>
        <end position="208"/>
    </location>
</feature>
<accession>A0A6A6C0G2</accession>
<feature type="transmembrane region" description="Helical" evidence="8">
    <location>
        <begin position="310"/>
        <end position="330"/>
    </location>
</feature>
<dbReference type="InterPro" id="IPR020846">
    <property type="entry name" value="MFS_dom"/>
</dbReference>
<dbReference type="GeneID" id="54567877"/>
<feature type="domain" description="Major facilitator superfamily (MFS) profile" evidence="9">
    <location>
        <begin position="16"/>
        <end position="461"/>
    </location>
</feature>
<feature type="transmembrane region" description="Helical" evidence="8">
    <location>
        <begin position="436"/>
        <end position="457"/>
    </location>
</feature>
<dbReference type="InterPro" id="IPR005828">
    <property type="entry name" value="MFS_sugar_transport-like"/>
</dbReference>
<name>A0A6A6C0G2_ZASCE</name>
<dbReference type="FunFam" id="1.20.1250.20:FF:000090">
    <property type="entry name" value="MFS sugar transporter, putative"/>
    <property type="match status" value="1"/>
</dbReference>
<organism evidence="10 11">
    <name type="scientific">Zasmidium cellare ATCC 36951</name>
    <dbReference type="NCBI Taxonomy" id="1080233"/>
    <lineage>
        <taxon>Eukaryota</taxon>
        <taxon>Fungi</taxon>
        <taxon>Dikarya</taxon>
        <taxon>Ascomycota</taxon>
        <taxon>Pezizomycotina</taxon>
        <taxon>Dothideomycetes</taxon>
        <taxon>Dothideomycetidae</taxon>
        <taxon>Mycosphaerellales</taxon>
        <taxon>Mycosphaerellaceae</taxon>
        <taxon>Zasmidium</taxon>
    </lineage>
</organism>
<dbReference type="InterPro" id="IPR003663">
    <property type="entry name" value="Sugar/inositol_transpt"/>
</dbReference>
<dbReference type="PROSITE" id="PS50850">
    <property type="entry name" value="MFS"/>
    <property type="match status" value="1"/>
</dbReference>
<dbReference type="InterPro" id="IPR050360">
    <property type="entry name" value="MFS_Sugar_Transporters"/>
</dbReference>
<feature type="transmembrane region" description="Helical" evidence="8">
    <location>
        <begin position="406"/>
        <end position="424"/>
    </location>
</feature>
<keyword evidence="4 8" id="KW-0812">Transmembrane</keyword>
<protein>
    <recommendedName>
        <fullName evidence="9">Major facilitator superfamily (MFS) profile domain-containing protein</fullName>
    </recommendedName>
</protein>
<evidence type="ECO:0000256" key="3">
    <source>
        <dbReference type="ARBA" id="ARBA00022448"/>
    </source>
</evidence>
<dbReference type="PANTHER" id="PTHR48022:SF45">
    <property type="entry name" value="MAJOR FACILITATOR SUPERFAMILY (MFS) PROFILE DOMAIN-CONTAINING PROTEIN-RELATED"/>
    <property type="match status" value="1"/>
</dbReference>
<evidence type="ECO:0000256" key="6">
    <source>
        <dbReference type="ARBA" id="ARBA00023136"/>
    </source>
</evidence>
<evidence type="ECO:0000313" key="11">
    <source>
        <dbReference type="Proteomes" id="UP000799537"/>
    </source>
</evidence>
<dbReference type="GO" id="GO:0005351">
    <property type="term" value="F:carbohydrate:proton symporter activity"/>
    <property type="evidence" value="ECO:0007669"/>
    <property type="project" value="TreeGrafter"/>
</dbReference>
<dbReference type="InterPro" id="IPR036259">
    <property type="entry name" value="MFS_trans_sf"/>
</dbReference>
<evidence type="ECO:0000256" key="2">
    <source>
        <dbReference type="ARBA" id="ARBA00010992"/>
    </source>
</evidence>
<dbReference type="PRINTS" id="PR00171">
    <property type="entry name" value="SUGRTRNSPORT"/>
</dbReference>
<dbReference type="RefSeq" id="XP_033660191.1">
    <property type="nucleotide sequence ID" value="XM_033814605.1"/>
</dbReference>
<dbReference type="OrthoDB" id="6612291at2759"/>
<dbReference type="PANTHER" id="PTHR48022">
    <property type="entry name" value="PLASTIDIC GLUCOSE TRANSPORTER 4"/>
    <property type="match status" value="1"/>
</dbReference>
<proteinExistence type="inferred from homology"/>
<dbReference type="SUPFAM" id="SSF103473">
    <property type="entry name" value="MFS general substrate transporter"/>
    <property type="match status" value="1"/>
</dbReference>
<comment type="subcellular location">
    <subcellularLocation>
        <location evidence="1">Membrane</location>
        <topology evidence="1">Multi-pass membrane protein</topology>
    </subcellularLocation>
</comment>
<dbReference type="Proteomes" id="UP000799537">
    <property type="component" value="Unassembled WGS sequence"/>
</dbReference>
<sequence>MARYWGLRGKKLNAAIWLESMWAIIIFGYNQGSAGGVLTTRSFNEQFPAMDTIFTTGSKQHNNSTIQGTVVALYTLFGTFGALSCTFLGDRLGRRWTIFLSSLVQGIGCILMATSFQFAQFIIPRIVLGLGTGGIIATVSVWQSELSKATSRGSHVSGFGTFCGIGLSIALWLSFGVSFTDPSSLSWRLPLGLPLLFSLIVMAFIFTLPESPRWLIKKNRLDEARDILARIYDVEETHEIVAKEILDVQTSLELAGTFKLSAMFKMGPQRTFHRVCLACVVQIFLQMSGTNAISYYTTAVFEQQLHYTPVTAKILSASIQAVLILGSLVCSFTVDRFGRRKLMMFSASMTAINMACLTGCTSSATNTSALKAAVFFIFFFQFCFCIGFLGIPFVYASEIAPVHMRAGVAGVSTAVSWLWNFLVVEVTPIAFTSIGYRYFIVYATFNAAVVPLIYIFFPETSNRSLEELNEIFASSKSLFDVVPNARKLPRRNLVEFLDEEKEGREGRVRYTFKGK</sequence>
<feature type="transmembrane region" description="Helical" evidence="8">
    <location>
        <begin position="370"/>
        <end position="394"/>
    </location>
</feature>
<keyword evidence="11" id="KW-1185">Reference proteome</keyword>
<feature type="transmembrane region" description="Helical" evidence="8">
    <location>
        <begin position="12"/>
        <end position="29"/>
    </location>
</feature>
<dbReference type="GO" id="GO:0016020">
    <property type="term" value="C:membrane"/>
    <property type="evidence" value="ECO:0007669"/>
    <property type="project" value="UniProtKB-SubCell"/>
</dbReference>
<evidence type="ECO:0000256" key="7">
    <source>
        <dbReference type="RuleBase" id="RU003346"/>
    </source>
</evidence>
<reference evidence="10" key="1">
    <citation type="journal article" date="2020" name="Stud. Mycol.">
        <title>101 Dothideomycetes genomes: a test case for predicting lifestyles and emergence of pathogens.</title>
        <authorList>
            <person name="Haridas S."/>
            <person name="Albert R."/>
            <person name="Binder M."/>
            <person name="Bloem J."/>
            <person name="Labutti K."/>
            <person name="Salamov A."/>
            <person name="Andreopoulos B."/>
            <person name="Baker S."/>
            <person name="Barry K."/>
            <person name="Bills G."/>
            <person name="Bluhm B."/>
            <person name="Cannon C."/>
            <person name="Castanera R."/>
            <person name="Culley D."/>
            <person name="Daum C."/>
            <person name="Ezra D."/>
            <person name="Gonzalez J."/>
            <person name="Henrissat B."/>
            <person name="Kuo A."/>
            <person name="Liang C."/>
            <person name="Lipzen A."/>
            <person name="Lutzoni F."/>
            <person name="Magnuson J."/>
            <person name="Mondo S."/>
            <person name="Nolan M."/>
            <person name="Ohm R."/>
            <person name="Pangilinan J."/>
            <person name="Park H.-J."/>
            <person name="Ramirez L."/>
            <person name="Alfaro M."/>
            <person name="Sun H."/>
            <person name="Tritt A."/>
            <person name="Yoshinaga Y."/>
            <person name="Zwiers L.-H."/>
            <person name="Turgeon B."/>
            <person name="Goodwin S."/>
            <person name="Spatafora J."/>
            <person name="Crous P."/>
            <person name="Grigoriev I."/>
        </authorList>
    </citation>
    <scope>NUCLEOTIDE SEQUENCE</scope>
    <source>
        <strain evidence="10">ATCC 36951</strain>
    </source>
</reference>
<keyword evidence="6 8" id="KW-0472">Membrane</keyword>
<feature type="transmembrane region" description="Helical" evidence="8">
    <location>
        <begin position="154"/>
        <end position="175"/>
    </location>
</feature>
<evidence type="ECO:0000256" key="1">
    <source>
        <dbReference type="ARBA" id="ARBA00004141"/>
    </source>
</evidence>